<dbReference type="InterPro" id="IPR011009">
    <property type="entry name" value="Kinase-like_dom_sf"/>
</dbReference>
<reference evidence="20" key="2">
    <citation type="submission" date="2018-05" db="EMBL/GenBank/DDBJ databases">
        <title>OpunRS2 (Oryza punctata Reference Sequence Version 2).</title>
        <authorList>
            <person name="Zhang J."/>
            <person name="Kudrna D."/>
            <person name="Lee S."/>
            <person name="Talag J."/>
            <person name="Welchert J."/>
            <person name="Wing R.A."/>
        </authorList>
    </citation>
    <scope>NUCLEOTIDE SEQUENCE [LARGE SCALE GENOMIC DNA]</scope>
</reference>
<evidence type="ECO:0000256" key="16">
    <source>
        <dbReference type="ARBA" id="ARBA00048679"/>
    </source>
</evidence>
<dbReference type="GO" id="GO:0004674">
    <property type="term" value="F:protein serine/threonine kinase activity"/>
    <property type="evidence" value="ECO:0007669"/>
    <property type="project" value="UniProtKB-KW"/>
</dbReference>
<keyword evidence="21" id="KW-1185">Reference proteome</keyword>
<keyword evidence="11" id="KW-0067">ATP-binding</keyword>
<evidence type="ECO:0000256" key="15">
    <source>
        <dbReference type="ARBA" id="ARBA00047899"/>
    </source>
</evidence>
<dbReference type="Gene3D" id="1.10.510.10">
    <property type="entry name" value="Transferase(Phosphotransferase) domain 1"/>
    <property type="match status" value="1"/>
</dbReference>
<dbReference type="InterPro" id="IPR000719">
    <property type="entry name" value="Prot_kinase_dom"/>
</dbReference>
<comment type="subcellular location">
    <subcellularLocation>
        <location evidence="1">Membrane</location>
    </subcellularLocation>
</comment>
<evidence type="ECO:0000256" key="14">
    <source>
        <dbReference type="ARBA" id="ARBA00023180"/>
    </source>
</evidence>
<evidence type="ECO:0000256" key="17">
    <source>
        <dbReference type="SAM" id="MobiDB-lite"/>
    </source>
</evidence>
<organism evidence="20">
    <name type="scientific">Oryza punctata</name>
    <name type="common">Red rice</name>
    <dbReference type="NCBI Taxonomy" id="4537"/>
    <lineage>
        <taxon>Eukaryota</taxon>
        <taxon>Viridiplantae</taxon>
        <taxon>Streptophyta</taxon>
        <taxon>Embryophyta</taxon>
        <taxon>Tracheophyta</taxon>
        <taxon>Spermatophyta</taxon>
        <taxon>Magnoliopsida</taxon>
        <taxon>Liliopsida</taxon>
        <taxon>Poales</taxon>
        <taxon>Poaceae</taxon>
        <taxon>BOP clade</taxon>
        <taxon>Oryzoideae</taxon>
        <taxon>Oryzeae</taxon>
        <taxon>Oryzinae</taxon>
        <taxon>Oryza</taxon>
    </lineage>
</organism>
<dbReference type="EC" id="2.7.11.1" evidence="2"/>
<evidence type="ECO:0000256" key="18">
    <source>
        <dbReference type="SAM" id="Phobius"/>
    </source>
</evidence>
<dbReference type="InterPro" id="IPR001611">
    <property type="entry name" value="Leu-rich_rpt"/>
</dbReference>
<keyword evidence="14" id="KW-0325">Glycoprotein</keyword>
<evidence type="ECO:0000256" key="10">
    <source>
        <dbReference type="ARBA" id="ARBA00022777"/>
    </source>
</evidence>
<evidence type="ECO:0000313" key="21">
    <source>
        <dbReference type="Proteomes" id="UP000026962"/>
    </source>
</evidence>
<evidence type="ECO:0000256" key="6">
    <source>
        <dbReference type="ARBA" id="ARBA00022692"/>
    </source>
</evidence>
<dbReference type="GO" id="GO:0005524">
    <property type="term" value="F:ATP binding"/>
    <property type="evidence" value="ECO:0007669"/>
    <property type="project" value="UniProtKB-KW"/>
</dbReference>
<keyword evidence="13 18" id="KW-0472">Membrane</keyword>
<feature type="region of interest" description="Disordered" evidence="17">
    <location>
        <begin position="1"/>
        <end position="28"/>
    </location>
</feature>
<dbReference type="STRING" id="4537.A0A0E0LEC4"/>
<dbReference type="EnsemblPlants" id="OPUNC06G21520.1">
    <property type="protein sequence ID" value="OPUNC06G21520.1"/>
    <property type="gene ID" value="OPUNC06G21520"/>
</dbReference>
<proteinExistence type="predicted"/>
<keyword evidence="12 18" id="KW-1133">Transmembrane helix</keyword>
<comment type="catalytic activity">
    <reaction evidence="16">
        <text>L-seryl-[protein] + ATP = O-phospho-L-seryl-[protein] + ADP + H(+)</text>
        <dbReference type="Rhea" id="RHEA:17989"/>
        <dbReference type="Rhea" id="RHEA-COMP:9863"/>
        <dbReference type="Rhea" id="RHEA-COMP:11604"/>
        <dbReference type="ChEBI" id="CHEBI:15378"/>
        <dbReference type="ChEBI" id="CHEBI:29999"/>
        <dbReference type="ChEBI" id="CHEBI:30616"/>
        <dbReference type="ChEBI" id="CHEBI:83421"/>
        <dbReference type="ChEBI" id="CHEBI:456216"/>
        <dbReference type="EC" id="2.7.11.1"/>
    </reaction>
</comment>
<evidence type="ECO:0000256" key="2">
    <source>
        <dbReference type="ARBA" id="ARBA00012513"/>
    </source>
</evidence>
<name>A0A0E0LEC4_ORYPU</name>
<dbReference type="Gramene" id="OPUNC06G21520.1">
    <property type="protein sequence ID" value="OPUNC06G21520.1"/>
    <property type="gene ID" value="OPUNC06G21520"/>
</dbReference>
<protein>
    <recommendedName>
        <fullName evidence="2">non-specific serine/threonine protein kinase</fullName>
        <ecNumber evidence="2">2.7.11.1</ecNumber>
    </recommendedName>
</protein>
<keyword evidence="3" id="KW-0723">Serine/threonine-protein kinase</keyword>
<evidence type="ECO:0000256" key="4">
    <source>
        <dbReference type="ARBA" id="ARBA00022614"/>
    </source>
</evidence>
<dbReference type="Gene3D" id="3.80.10.10">
    <property type="entry name" value="Ribonuclease Inhibitor"/>
    <property type="match status" value="2"/>
</dbReference>
<dbReference type="SUPFAM" id="SSF56112">
    <property type="entry name" value="Protein kinase-like (PK-like)"/>
    <property type="match status" value="1"/>
</dbReference>
<dbReference type="GO" id="GO:0016020">
    <property type="term" value="C:membrane"/>
    <property type="evidence" value="ECO:0007669"/>
    <property type="project" value="UniProtKB-SubCell"/>
</dbReference>
<evidence type="ECO:0000256" key="5">
    <source>
        <dbReference type="ARBA" id="ARBA00022679"/>
    </source>
</evidence>
<dbReference type="HOGENOM" id="CLU_000288_92_6_1"/>
<dbReference type="PANTHER" id="PTHR48007:SF64">
    <property type="entry name" value="POLLEN RECEPTOR-LIKE KINASE 1"/>
    <property type="match status" value="1"/>
</dbReference>
<feature type="domain" description="Protein kinase" evidence="19">
    <location>
        <begin position="389"/>
        <end position="688"/>
    </location>
</feature>
<feature type="region of interest" description="Disordered" evidence="17">
    <location>
        <begin position="687"/>
        <end position="721"/>
    </location>
</feature>
<dbReference type="Pfam" id="PF13855">
    <property type="entry name" value="LRR_8"/>
    <property type="match status" value="1"/>
</dbReference>
<keyword evidence="9" id="KW-0547">Nucleotide-binding</keyword>
<keyword evidence="5" id="KW-0808">Transferase</keyword>
<reference evidence="20" key="1">
    <citation type="submission" date="2015-04" db="UniProtKB">
        <authorList>
            <consortium name="EnsemblPlants"/>
        </authorList>
    </citation>
    <scope>IDENTIFICATION</scope>
</reference>
<dbReference type="InterPro" id="IPR046959">
    <property type="entry name" value="PRK1-6/SRF4-like"/>
</dbReference>
<evidence type="ECO:0000313" key="20">
    <source>
        <dbReference type="EnsemblPlants" id="OPUNC06G21520.1"/>
    </source>
</evidence>
<evidence type="ECO:0000256" key="3">
    <source>
        <dbReference type="ARBA" id="ARBA00022527"/>
    </source>
</evidence>
<evidence type="ECO:0000256" key="13">
    <source>
        <dbReference type="ARBA" id="ARBA00023136"/>
    </source>
</evidence>
<dbReference type="FunFam" id="3.30.200.20:FF:000307">
    <property type="entry name" value="pollen receptor-like kinase 1"/>
    <property type="match status" value="1"/>
</dbReference>
<keyword evidence="10" id="KW-0418">Kinase</keyword>
<sequence>MRRPSPPPLPPPARGPPPWPASPCASSSWPRRRYPLAAAAGPEAATLLAFREALRGPQGAPPEPLSQWVTTPGPCAGAGTGMSLWYGVTCHQRTGQVLGLRLEYLGLQGAAPDMSPLAALRGLRALSIANNNLTGAFPDVSMLPALKMLYMSRNKLAGDIPATAFAHMRGLRKLFLSDNAFTGRIPTSITSPKLLVLQLSKNRFEGPLPDFQQKELLLVDFSDNNLSGPIPAGLRRFDAKAFQGNKDLCGPPVGAPCPDEPILASSSPPLPPPPSSWSARSLKILMIIALVVVVVGALLAAAGAFTAMLARRREARADTQGAANADAARMKATTPDPAVTVAHGGVGGEHQHATVVAVPAKRGGRRDDHGRLVFIKEGRERFELEDLLRASAEVLGSGNFGASYKATLMEDQSMVVKRFKEMNGVGRQDFNEHMRRLGRLVHPNLLPVVAYLYKKDEKLFVTEYMVNGSLAHFLHGGSSMAALDWPRRLKIIKGVARGLAHLYDELPMLTVPHGHLKSSNVLLDAAFEPILSDYALVPVITPHHAAQVRRLNNDGDDDRAPRRRADTDWEWFVLQVMVAYKSPECGETGRPSKKSDVWSLGILILEVLTGKFPANYHRQGRKGTDLAGWVHSVVREEWTGEVFDQEMRGTRGGEGEMVKLLKVGLGCCESDVDKRWDHREALARIEELRDRDPGAGAGDSSAASSFASGGGGGEASHSHSS</sequence>
<evidence type="ECO:0000256" key="11">
    <source>
        <dbReference type="ARBA" id="ARBA00022840"/>
    </source>
</evidence>
<feature type="compositionally biased region" description="Low complexity" evidence="17">
    <location>
        <begin position="698"/>
        <end position="707"/>
    </location>
</feature>
<dbReference type="AlphaFoldDB" id="A0A0E0LEC4"/>
<evidence type="ECO:0000256" key="9">
    <source>
        <dbReference type="ARBA" id="ARBA00022741"/>
    </source>
</evidence>
<evidence type="ECO:0000259" key="19">
    <source>
        <dbReference type="PROSITE" id="PS50011"/>
    </source>
</evidence>
<dbReference type="InterPro" id="IPR013210">
    <property type="entry name" value="LRR_N_plant-typ"/>
</dbReference>
<dbReference type="FunFam" id="3.80.10.10:FF:000041">
    <property type="entry name" value="LRR receptor-like serine/threonine-protein kinase ERECTA"/>
    <property type="match status" value="1"/>
</dbReference>
<keyword evidence="8" id="KW-0677">Repeat</keyword>
<dbReference type="PROSITE" id="PS50011">
    <property type="entry name" value="PROTEIN_KINASE_DOM"/>
    <property type="match status" value="1"/>
</dbReference>
<evidence type="ECO:0000256" key="7">
    <source>
        <dbReference type="ARBA" id="ARBA00022729"/>
    </source>
</evidence>
<evidence type="ECO:0000256" key="12">
    <source>
        <dbReference type="ARBA" id="ARBA00022989"/>
    </source>
</evidence>
<evidence type="ECO:0000256" key="1">
    <source>
        <dbReference type="ARBA" id="ARBA00004370"/>
    </source>
</evidence>
<feature type="compositionally biased region" description="Pro residues" evidence="17">
    <location>
        <begin position="1"/>
        <end position="21"/>
    </location>
</feature>
<dbReference type="SUPFAM" id="SSF52058">
    <property type="entry name" value="L domain-like"/>
    <property type="match status" value="1"/>
</dbReference>
<dbReference type="PANTHER" id="PTHR48007">
    <property type="entry name" value="LEUCINE-RICH REPEAT RECEPTOR-LIKE PROTEIN KINASE PXC1"/>
    <property type="match status" value="1"/>
</dbReference>
<keyword evidence="7" id="KW-0732">Signal</keyword>
<accession>A0A0E0LEC4</accession>
<comment type="catalytic activity">
    <reaction evidence="15">
        <text>L-threonyl-[protein] + ATP = O-phospho-L-threonyl-[protein] + ADP + H(+)</text>
        <dbReference type="Rhea" id="RHEA:46608"/>
        <dbReference type="Rhea" id="RHEA-COMP:11060"/>
        <dbReference type="Rhea" id="RHEA-COMP:11605"/>
        <dbReference type="ChEBI" id="CHEBI:15378"/>
        <dbReference type="ChEBI" id="CHEBI:30013"/>
        <dbReference type="ChEBI" id="CHEBI:30616"/>
        <dbReference type="ChEBI" id="CHEBI:61977"/>
        <dbReference type="ChEBI" id="CHEBI:456216"/>
        <dbReference type="EC" id="2.7.11.1"/>
    </reaction>
</comment>
<evidence type="ECO:0000256" key="8">
    <source>
        <dbReference type="ARBA" id="ARBA00022737"/>
    </source>
</evidence>
<keyword evidence="4" id="KW-0433">Leucine-rich repeat</keyword>
<dbReference type="Pfam" id="PF00069">
    <property type="entry name" value="Pkinase"/>
    <property type="match status" value="1"/>
</dbReference>
<dbReference type="Gene3D" id="3.30.200.20">
    <property type="entry name" value="Phosphorylase Kinase, domain 1"/>
    <property type="match status" value="1"/>
</dbReference>
<dbReference type="Pfam" id="PF08263">
    <property type="entry name" value="LRRNT_2"/>
    <property type="match status" value="1"/>
</dbReference>
<feature type="transmembrane region" description="Helical" evidence="18">
    <location>
        <begin position="284"/>
        <end position="310"/>
    </location>
</feature>
<keyword evidence="6 18" id="KW-0812">Transmembrane</keyword>
<dbReference type="eggNOG" id="ENOG502QUJJ">
    <property type="taxonomic scope" value="Eukaryota"/>
</dbReference>
<dbReference type="Proteomes" id="UP000026962">
    <property type="component" value="Chromosome 6"/>
</dbReference>
<dbReference type="OMA" id="TCHQRTG"/>
<dbReference type="InterPro" id="IPR032675">
    <property type="entry name" value="LRR_dom_sf"/>
</dbReference>